<dbReference type="EMBL" id="RCTJ01000002">
    <property type="protein sequence ID" value="RLQ15202.1"/>
    <property type="molecule type" value="Genomic_DNA"/>
</dbReference>
<dbReference type="AlphaFoldDB" id="A0A3L7DH06"/>
<organism evidence="1 2">
    <name type="scientific">Geobacillus stearothermophilus</name>
    <name type="common">Bacillus stearothermophilus</name>
    <dbReference type="NCBI Taxonomy" id="1422"/>
    <lineage>
        <taxon>Bacteria</taxon>
        <taxon>Bacillati</taxon>
        <taxon>Bacillota</taxon>
        <taxon>Bacilli</taxon>
        <taxon>Bacillales</taxon>
        <taxon>Anoxybacillaceae</taxon>
        <taxon>Geobacillus</taxon>
    </lineage>
</organism>
<name>A0A3L7DH06_GEOSE</name>
<sequence length="77" mass="8630">MNLSDMDIFILKQGLAFDNCEFYSGLAAGGHRSLLRSGSSAPVSVFCTELRMRRCIELRDVKCRHVAYSSIPTNLIF</sequence>
<gene>
    <name evidence="1" type="ORF">D9548_01985</name>
</gene>
<comment type="caution">
    <text evidence="1">The sequence shown here is derived from an EMBL/GenBank/DDBJ whole genome shotgun (WGS) entry which is preliminary data.</text>
</comment>
<evidence type="ECO:0000313" key="2">
    <source>
        <dbReference type="Proteomes" id="UP000266922"/>
    </source>
</evidence>
<dbReference type="Proteomes" id="UP000266922">
    <property type="component" value="Unassembled WGS sequence"/>
</dbReference>
<accession>A0A3L7DH06</accession>
<protein>
    <submittedName>
        <fullName evidence="1">Uncharacterized protein</fullName>
    </submittedName>
</protein>
<proteinExistence type="predicted"/>
<reference evidence="1 2" key="1">
    <citation type="submission" date="2018-10" db="EMBL/GenBank/DDBJ databases">
        <title>Geobacillus stearothermophilus in processing lines of powdered infant formula.</title>
        <authorList>
            <person name="Rhee M.S."/>
            <person name="Choi I.-G."/>
            <person name="Cho T.J."/>
            <person name="Park B."/>
        </authorList>
    </citation>
    <scope>NUCLEOTIDE SEQUENCE [LARGE SCALE GENOMIC DNA]</scope>
    <source>
        <strain evidence="1 2">FHS-PPGT130</strain>
    </source>
</reference>
<evidence type="ECO:0000313" key="1">
    <source>
        <dbReference type="EMBL" id="RLQ15202.1"/>
    </source>
</evidence>